<reference evidence="2" key="1">
    <citation type="submission" date="2021-10" db="EMBL/GenBank/DDBJ databases">
        <title>Melipona bicolor Genome sequencing and assembly.</title>
        <authorList>
            <person name="Araujo N.S."/>
            <person name="Arias M.C."/>
        </authorList>
    </citation>
    <scope>NUCLEOTIDE SEQUENCE</scope>
    <source>
        <strain evidence="2">USP_2M_L1-L4_2017</strain>
        <tissue evidence="2">Whole body</tissue>
    </source>
</reference>
<proteinExistence type="predicted"/>
<gene>
    <name evidence="2" type="ORF">K0M31_009483</name>
</gene>
<feature type="region of interest" description="Disordered" evidence="1">
    <location>
        <begin position="63"/>
        <end position="83"/>
    </location>
</feature>
<name>A0AA40FP41_9HYME</name>
<comment type="caution">
    <text evidence="2">The sequence shown here is derived from an EMBL/GenBank/DDBJ whole genome shotgun (WGS) entry which is preliminary data.</text>
</comment>
<keyword evidence="3" id="KW-1185">Reference proteome</keyword>
<evidence type="ECO:0000256" key="1">
    <source>
        <dbReference type="SAM" id="MobiDB-lite"/>
    </source>
</evidence>
<evidence type="ECO:0000313" key="2">
    <source>
        <dbReference type="EMBL" id="KAK1122260.1"/>
    </source>
</evidence>
<evidence type="ECO:0000313" key="3">
    <source>
        <dbReference type="Proteomes" id="UP001177670"/>
    </source>
</evidence>
<protein>
    <submittedName>
        <fullName evidence="2">Uncharacterized protein</fullName>
    </submittedName>
</protein>
<organism evidence="2 3">
    <name type="scientific">Melipona bicolor</name>
    <dbReference type="NCBI Taxonomy" id="60889"/>
    <lineage>
        <taxon>Eukaryota</taxon>
        <taxon>Metazoa</taxon>
        <taxon>Ecdysozoa</taxon>
        <taxon>Arthropoda</taxon>
        <taxon>Hexapoda</taxon>
        <taxon>Insecta</taxon>
        <taxon>Pterygota</taxon>
        <taxon>Neoptera</taxon>
        <taxon>Endopterygota</taxon>
        <taxon>Hymenoptera</taxon>
        <taxon>Apocrita</taxon>
        <taxon>Aculeata</taxon>
        <taxon>Apoidea</taxon>
        <taxon>Anthophila</taxon>
        <taxon>Apidae</taxon>
        <taxon>Melipona</taxon>
    </lineage>
</organism>
<dbReference type="Proteomes" id="UP001177670">
    <property type="component" value="Unassembled WGS sequence"/>
</dbReference>
<feature type="region of interest" description="Disordered" evidence="1">
    <location>
        <begin position="1"/>
        <end position="29"/>
    </location>
</feature>
<dbReference type="AlphaFoldDB" id="A0AA40FP41"/>
<accession>A0AA40FP41</accession>
<sequence>MPTTPLPHSAYHTTEQILTSSSSSSSSTISYPDVPFGVKLESIAMLDWQILSGEGQYDILQRAQLPRSSDGNDGDEEDAQNAEARFQCNCIENKPAARQPGASKPLGAYNRYV</sequence>
<dbReference type="EMBL" id="JAHYIQ010000023">
    <property type="protein sequence ID" value="KAK1122260.1"/>
    <property type="molecule type" value="Genomic_DNA"/>
</dbReference>